<feature type="non-terminal residue" evidence="1">
    <location>
        <position position="1"/>
    </location>
</feature>
<name>A0A820CJI8_9BILA</name>
<evidence type="ECO:0000313" key="2">
    <source>
        <dbReference type="Proteomes" id="UP000663881"/>
    </source>
</evidence>
<reference evidence="1" key="1">
    <citation type="submission" date="2021-02" db="EMBL/GenBank/DDBJ databases">
        <authorList>
            <person name="Nowell W R."/>
        </authorList>
    </citation>
    <scope>NUCLEOTIDE SEQUENCE</scope>
</reference>
<dbReference type="EMBL" id="CAJOAY010009718">
    <property type="protein sequence ID" value="CAF4209459.1"/>
    <property type="molecule type" value="Genomic_DNA"/>
</dbReference>
<gene>
    <name evidence="1" type="ORF">OKA104_LOCUS41432</name>
</gene>
<organism evidence="1 2">
    <name type="scientific">Adineta steineri</name>
    <dbReference type="NCBI Taxonomy" id="433720"/>
    <lineage>
        <taxon>Eukaryota</taxon>
        <taxon>Metazoa</taxon>
        <taxon>Spiralia</taxon>
        <taxon>Gnathifera</taxon>
        <taxon>Rotifera</taxon>
        <taxon>Eurotatoria</taxon>
        <taxon>Bdelloidea</taxon>
        <taxon>Adinetida</taxon>
        <taxon>Adinetidae</taxon>
        <taxon>Adineta</taxon>
    </lineage>
</organism>
<evidence type="ECO:0000313" key="1">
    <source>
        <dbReference type="EMBL" id="CAF4209459.1"/>
    </source>
</evidence>
<dbReference type="Proteomes" id="UP000663881">
    <property type="component" value="Unassembled WGS sequence"/>
</dbReference>
<accession>A0A820CJI8</accession>
<comment type="caution">
    <text evidence="1">The sequence shown here is derived from an EMBL/GenBank/DDBJ whole genome shotgun (WGS) entry which is preliminary data.</text>
</comment>
<sequence length="15" mass="1701">PASFAQARIWLDGRI</sequence>
<proteinExistence type="predicted"/>
<protein>
    <submittedName>
        <fullName evidence="1">Uncharacterized protein</fullName>
    </submittedName>
</protein>